<dbReference type="EMBL" id="DYWC01000017">
    <property type="protein sequence ID" value="HJF85895.1"/>
    <property type="molecule type" value="Genomic_DNA"/>
</dbReference>
<dbReference type="Proteomes" id="UP000747013">
    <property type="component" value="Unassembled WGS sequence"/>
</dbReference>
<evidence type="ECO:0000313" key="2">
    <source>
        <dbReference type="Proteomes" id="UP000747013"/>
    </source>
</evidence>
<sequence length="256" mass="29934">MLKHNPHATYIMDLTAKDYQQLAHLPLVAFGFLIVEKKINVKTKSAKYILTFRTQNFRDLFQKFLKHNQINSRKIQNTSAKPFGNRLKDDEQFAKRISMNNSAMEKLKETIDLPETTDTRKLERYLNLYANLFINHGYLCLLPTIKLHNNNTAQLYLIGNNNSDDTHLYLYFNNQIEKNIPYQLTSYRSLLTSKTLTSENLDKFIVPNLIGTLDFAHEKQRFDNISSDVENIRQMINNLNDGKLDQQVTWVNALPF</sequence>
<reference evidence="1" key="1">
    <citation type="journal article" date="2021" name="PeerJ">
        <title>Extensive microbial diversity within the chicken gut microbiome revealed by metagenomics and culture.</title>
        <authorList>
            <person name="Gilroy R."/>
            <person name="Ravi A."/>
            <person name="Getino M."/>
            <person name="Pursley I."/>
            <person name="Horton D.L."/>
            <person name="Alikhan N.F."/>
            <person name="Baker D."/>
            <person name="Gharbi K."/>
            <person name="Hall N."/>
            <person name="Watson M."/>
            <person name="Adriaenssens E.M."/>
            <person name="Foster-Nyarko E."/>
            <person name="Jarju S."/>
            <person name="Secka A."/>
            <person name="Antonio M."/>
            <person name="Oren A."/>
            <person name="Chaudhuri R.R."/>
            <person name="La Ragione R."/>
            <person name="Hildebrand F."/>
            <person name="Pallen M.J."/>
        </authorList>
    </citation>
    <scope>NUCLEOTIDE SEQUENCE</scope>
    <source>
        <strain evidence="1">7886</strain>
    </source>
</reference>
<comment type="caution">
    <text evidence="1">The sequence shown here is derived from an EMBL/GenBank/DDBJ whole genome shotgun (WGS) entry which is preliminary data.</text>
</comment>
<dbReference type="AlphaFoldDB" id="A0A921HNZ9"/>
<organism evidence="1 2">
    <name type="scientific">Companilactobacillus farciminis</name>
    <dbReference type="NCBI Taxonomy" id="1612"/>
    <lineage>
        <taxon>Bacteria</taxon>
        <taxon>Bacillati</taxon>
        <taxon>Bacillota</taxon>
        <taxon>Bacilli</taxon>
        <taxon>Lactobacillales</taxon>
        <taxon>Lactobacillaceae</taxon>
        <taxon>Companilactobacillus</taxon>
    </lineage>
</organism>
<evidence type="ECO:0000313" key="1">
    <source>
        <dbReference type="EMBL" id="HJF85895.1"/>
    </source>
</evidence>
<reference evidence="1" key="2">
    <citation type="submission" date="2021-09" db="EMBL/GenBank/DDBJ databases">
        <authorList>
            <person name="Gilroy R."/>
        </authorList>
    </citation>
    <scope>NUCLEOTIDE SEQUENCE</scope>
    <source>
        <strain evidence="1">7886</strain>
    </source>
</reference>
<name>A0A921HNZ9_9LACO</name>
<protein>
    <submittedName>
        <fullName evidence="1">Uncharacterized protein</fullName>
    </submittedName>
</protein>
<proteinExistence type="predicted"/>
<gene>
    <name evidence="1" type="ORF">K8V88_00490</name>
</gene>
<accession>A0A921HNZ9</accession>